<name>A0A4Y8LR62_9BACL</name>
<evidence type="ECO:0000256" key="1">
    <source>
        <dbReference type="SAM" id="MobiDB-lite"/>
    </source>
</evidence>
<comment type="caution">
    <text evidence="2">The sequence shown here is derived from an EMBL/GenBank/DDBJ whole genome shotgun (WGS) entry which is preliminary data.</text>
</comment>
<reference evidence="2 3" key="1">
    <citation type="submission" date="2019-03" db="EMBL/GenBank/DDBJ databases">
        <authorList>
            <person name="Yang Y."/>
        </authorList>
    </citation>
    <scope>NUCLEOTIDE SEQUENCE [LARGE SCALE GENOMIC DNA]</scope>
    <source>
        <strain evidence="2 3">ASL-1</strain>
    </source>
</reference>
<evidence type="ECO:0000313" key="3">
    <source>
        <dbReference type="Proteomes" id="UP000297776"/>
    </source>
</evidence>
<evidence type="ECO:0000313" key="2">
    <source>
        <dbReference type="EMBL" id="TFE03949.1"/>
    </source>
</evidence>
<dbReference type="Pfam" id="PF03885">
    <property type="entry name" value="DUF327"/>
    <property type="match status" value="1"/>
</dbReference>
<dbReference type="AlphaFoldDB" id="A0A4Y8LR62"/>
<proteinExistence type="predicted"/>
<protein>
    <submittedName>
        <fullName evidence="2">DUF327 family protein</fullName>
    </submittedName>
</protein>
<organism evidence="2 3">
    <name type="scientific">Jeotgalibacillus salarius</name>
    <dbReference type="NCBI Taxonomy" id="546023"/>
    <lineage>
        <taxon>Bacteria</taxon>
        <taxon>Bacillati</taxon>
        <taxon>Bacillota</taxon>
        <taxon>Bacilli</taxon>
        <taxon>Bacillales</taxon>
        <taxon>Caryophanaceae</taxon>
        <taxon>Jeotgalibacillus</taxon>
    </lineage>
</organism>
<dbReference type="Gene3D" id="1.20.120.490">
    <property type="entry name" value="Hypothetical protein TM1646-like domain"/>
    <property type="match status" value="1"/>
</dbReference>
<gene>
    <name evidence="2" type="ORF">E2626_01075</name>
</gene>
<feature type="region of interest" description="Disordered" evidence="1">
    <location>
        <begin position="1"/>
        <end position="26"/>
    </location>
</feature>
<keyword evidence="3" id="KW-1185">Reference proteome</keyword>
<dbReference type="InterPro" id="IPR024042">
    <property type="entry name" value="TM1646-like_dom_sf"/>
</dbReference>
<dbReference type="Proteomes" id="UP000297776">
    <property type="component" value="Unassembled WGS sequence"/>
</dbReference>
<dbReference type="OrthoDB" id="1680946at2"/>
<sequence length="146" mass="16593">MDVQRVGRATETNKSQKKEQIAKESVSFQDVMSKKRSTTLIDKLTAMSAEIEDQGKKLGDSRTVEDLRKYKGLVKKFMEEAINNGLQLEDQRGFNRRGRTKVYKIVKEIDSKLIDLTNQVLDKEKKGLDILGTIGEIQGLIINVYS</sequence>
<dbReference type="EMBL" id="SORX01000001">
    <property type="protein sequence ID" value="TFE03949.1"/>
    <property type="molecule type" value="Genomic_DNA"/>
</dbReference>
<dbReference type="SUPFAM" id="SSF158397">
    <property type="entry name" value="TM1646-like"/>
    <property type="match status" value="1"/>
</dbReference>
<dbReference type="InterPro" id="IPR005585">
    <property type="entry name" value="DUF327"/>
</dbReference>
<accession>A0A4Y8LR62</accession>
<dbReference type="RefSeq" id="WP_134378749.1">
    <property type="nucleotide sequence ID" value="NZ_SORX01000001.1"/>
</dbReference>